<keyword evidence="5" id="KW-1185">Reference proteome</keyword>
<dbReference type="InterPro" id="IPR001926">
    <property type="entry name" value="TrpB-like_PALP"/>
</dbReference>
<dbReference type="NCBIfam" id="TIGR01747">
    <property type="entry name" value="diampropi_NH3ly"/>
    <property type="match status" value="1"/>
</dbReference>
<evidence type="ECO:0000256" key="1">
    <source>
        <dbReference type="ARBA" id="ARBA00001933"/>
    </source>
</evidence>
<gene>
    <name evidence="4" type="ORF">SAMN02745120_2410</name>
</gene>
<proteinExistence type="predicted"/>
<dbReference type="NCBIfam" id="TIGR03528">
    <property type="entry name" value="2_3_DAP_am_ly"/>
    <property type="match status" value="1"/>
</dbReference>
<dbReference type="SUPFAM" id="SSF53686">
    <property type="entry name" value="Tryptophan synthase beta subunit-like PLP-dependent enzymes"/>
    <property type="match status" value="1"/>
</dbReference>
<dbReference type="Gene3D" id="3.40.50.1100">
    <property type="match status" value="3"/>
</dbReference>
<dbReference type="GO" id="GO:0008838">
    <property type="term" value="F:diaminopropionate ammonia-lyase activity"/>
    <property type="evidence" value="ECO:0007669"/>
    <property type="project" value="InterPro"/>
</dbReference>
<dbReference type="InterPro" id="IPR036052">
    <property type="entry name" value="TrpB-like_PALP_sf"/>
</dbReference>
<dbReference type="InterPro" id="IPR019871">
    <property type="entry name" value="DiNH2propionate_NH3-lyase_sub"/>
</dbReference>
<reference evidence="5" key="1">
    <citation type="submission" date="2017-02" db="EMBL/GenBank/DDBJ databases">
        <authorList>
            <person name="Varghese N."/>
            <person name="Submissions S."/>
        </authorList>
    </citation>
    <scope>NUCLEOTIDE SEQUENCE [LARGE SCALE GENOMIC DNA]</scope>
    <source>
        <strain evidence="5">ATCC 35199</strain>
    </source>
</reference>
<feature type="domain" description="Tryptophan synthase beta chain-like PALP" evidence="3">
    <location>
        <begin position="41"/>
        <end position="360"/>
    </location>
</feature>
<protein>
    <submittedName>
        <fullName evidence="4">Diaminopropionate ammonia-lyase</fullName>
    </submittedName>
</protein>
<evidence type="ECO:0000259" key="3">
    <source>
        <dbReference type="Pfam" id="PF00291"/>
    </source>
</evidence>
<evidence type="ECO:0000256" key="2">
    <source>
        <dbReference type="ARBA" id="ARBA00022898"/>
    </source>
</evidence>
<keyword evidence="4" id="KW-0456">Lyase</keyword>
<dbReference type="CDD" id="cd00640">
    <property type="entry name" value="Trp-synth-beta_II"/>
    <property type="match status" value="1"/>
</dbReference>
<dbReference type="OrthoDB" id="34584at2"/>
<comment type="cofactor">
    <cofactor evidence="1">
        <name>pyridoxal 5'-phosphate</name>
        <dbReference type="ChEBI" id="CHEBI:597326"/>
    </cofactor>
</comment>
<dbReference type="EMBL" id="FUYN01000006">
    <property type="protein sequence ID" value="SKB63676.1"/>
    <property type="molecule type" value="Genomic_DNA"/>
</dbReference>
<dbReference type="GO" id="GO:0030170">
    <property type="term" value="F:pyridoxal phosphate binding"/>
    <property type="evidence" value="ECO:0007669"/>
    <property type="project" value="InterPro"/>
</dbReference>
<dbReference type="PANTHER" id="PTHR42937:SF1">
    <property type="entry name" value="DIAMINOPROPIONATE AMMONIA-LYASE"/>
    <property type="match status" value="1"/>
</dbReference>
<dbReference type="GO" id="GO:1901605">
    <property type="term" value="P:alpha-amino acid metabolic process"/>
    <property type="evidence" value="ECO:0007669"/>
    <property type="project" value="UniProtKB-ARBA"/>
</dbReference>
<dbReference type="InterPro" id="IPR010081">
    <property type="entry name" value="DiNH2opropionate_NH3_lyase"/>
</dbReference>
<dbReference type="Proteomes" id="UP000243406">
    <property type="component" value="Unassembled WGS sequence"/>
</dbReference>
<evidence type="ECO:0000313" key="4">
    <source>
        <dbReference type="EMBL" id="SKB63676.1"/>
    </source>
</evidence>
<dbReference type="RefSeq" id="WP_079590192.1">
    <property type="nucleotide sequence ID" value="NZ_FUYN01000006.1"/>
</dbReference>
<dbReference type="Pfam" id="PF00291">
    <property type="entry name" value="PALP"/>
    <property type="match status" value="1"/>
</dbReference>
<sequence length="406" mass="44436">MKLSVKGIKAVSASPKTKDYPAFLNDEATKPVRRLHSSLTGYEPTPLVVLDKLAKELGVKNIYVKDESKRFSMNAFKALGATYAMARVLCDRLGVSIDEADFNYFKSEEVKAKIADLVFVTATDGNHGRAVAWTAQMLGCKSVVYMPKGSSKFRLDAILSHGSDASITEFNYDDAVRLACKMADENGWIFVQDTAFEGYEEIPNWITQGYTTMAYEANEQILDKNLPVPTHIFLQAGVGSMAGAVLGYFANKYEAKLPKAIIVEPDAADCIYKSAEKATGEPVNVGGDLSTIMAGLACGEPNTVTWQILRDFAHAYVSCPDYVTVEGMKALAHPMDGDEMIISGESGAVGVGLLSLISKYKELDEIKKMLEINEDSSVLFFSTEGDTDPENYIKCINETTELDFDK</sequence>
<dbReference type="PANTHER" id="PTHR42937">
    <property type="match status" value="1"/>
</dbReference>
<organism evidence="4 5">
    <name type="scientific">Acetoanaerobium noterae</name>
    <dbReference type="NCBI Taxonomy" id="745369"/>
    <lineage>
        <taxon>Bacteria</taxon>
        <taxon>Bacillati</taxon>
        <taxon>Bacillota</taxon>
        <taxon>Clostridia</taxon>
        <taxon>Peptostreptococcales</taxon>
        <taxon>Filifactoraceae</taxon>
        <taxon>Acetoanaerobium</taxon>
    </lineage>
</organism>
<evidence type="ECO:0000313" key="5">
    <source>
        <dbReference type="Proteomes" id="UP000243406"/>
    </source>
</evidence>
<accession>A0A1T5CWG1</accession>
<keyword evidence="2" id="KW-0663">Pyridoxal phosphate</keyword>
<dbReference type="NCBIfam" id="NF006058">
    <property type="entry name" value="PRK08206.1"/>
    <property type="match status" value="1"/>
</dbReference>
<name>A0A1T5CWG1_9FIRM</name>
<dbReference type="AlphaFoldDB" id="A0A1T5CWG1"/>